<dbReference type="OrthoDB" id="4029442at2"/>
<dbReference type="PROSITE" id="PS50972">
    <property type="entry name" value="PTERIN_BINDING"/>
    <property type="match status" value="1"/>
</dbReference>
<dbReference type="InterPro" id="IPR045406">
    <property type="entry name" value="DUF6513"/>
</dbReference>
<keyword evidence="3" id="KW-1185">Reference proteome</keyword>
<dbReference type="Pfam" id="PF14251">
    <property type="entry name" value="PterinBD-DUF4346"/>
    <property type="match status" value="1"/>
</dbReference>
<accession>A0A1J5N0B0</accession>
<dbReference type="SUPFAM" id="SSF51717">
    <property type="entry name" value="Dihydropteroate synthetase-like"/>
    <property type="match status" value="1"/>
</dbReference>
<evidence type="ECO:0000313" key="2">
    <source>
        <dbReference type="EMBL" id="OIQ51532.1"/>
    </source>
</evidence>
<dbReference type="EMBL" id="LKAQ01000002">
    <property type="protein sequence ID" value="OIQ51532.1"/>
    <property type="molecule type" value="Genomic_DNA"/>
</dbReference>
<dbReference type="Proteomes" id="UP000181901">
    <property type="component" value="Unassembled WGS sequence"/>
</dbReference>
<feature type="domain" description="Pterin-binding" evidence="1">
    <location>
        <begin position="96"/>
        <end position="328"/>
    </location>
</feature>
<name>A0A1J5N0B0_9BACT</name>
<dbReference type="Gene3D" id="3.20.20.20">
    <property type="entry name" value="Dihydropteroate synthase-like"/>
    <property type="match status" value="1"/>
</dbReference>
<evidence type="ECO:0000313" key="3">
    <source>
        <dbReference type="Proteomes" id="UP000181901"/>
    </source>
</evidence>
<dbReference type="Pfam" id="PF20123">
    <property type="entry name" value="DUF6513"/>
    <property type="match status" value="1"/>
</dbReference>
<reference evidence="2 3" key="1">
    <citation type="submission" date="2015-09" db="EMBL/GenBank/DDBJ databases">
        <title>Genome of Desulfovibrio dechloracetivorans BerOc1, a mercury methylating strain isolated from highly hydrocarbons and metals contaminated coastal sediments.</title>
        <authorList>
            <person name="Goni Urriza M."/>
            <person name="Gassie C."/>
            <person name="Bouchez O."/>
            <person name="Klopp C."/>
            <person name="Ranchou-Peyruse A."/>
            <person name="Remy G."/>
        </authorList>
    </citation>
    <scope>NUCLEOTIDE SEQUENCE [LARGE SCALE GENOMIC DNA]</scope>
    <source>
        <strain evidence="2 3">BerOc1</strain>
    </source>
</reference>
<organism evidence="2 3">
    <name type="scientific">Pseudodesulfovibrio hydrargyri</name>
    <dbReference type="NCBI Taxonomy" id="2125990"/>
    <lineage>
        <taxon>Bacteria</taxon>
        <taxon>Pseudomonadati</taxon>
        <taxon>Thermodesulfobacteriota</taxon>
        <taxon>Desulfovibrionia</taxon>
        <taxon>Desulfovibrionales</taxon>
        <taxon>Desulfovibrionaceae</taxon>
    </lineage>
</organism>
<dbReference type="InterPro" id="IPR000489">
    <property type="entry name" value="Pterin-binding_dom"/>
</dbReference>
<sequence>MPSPRQTYLFVTGKLAARALTDVLRAMEPDFDYEVRILNSTVAALMNTGWIADRLGETGGFDALVVPGRCHGEIETIERKTGIKVLRGPDDLNDLPRYFGKAGNPPDLSKYHTRILAEIVDAYRIGLDAILARAAYYRDSGADCIDLGCPPSGGFPGVGEAVAALKGEGYRVSVDTFDRETILEADRAGVDMLLSVNSANLEVAREIRAKVVVIPDFGEGLGSLERNAAKLDEWGVRYVLDPILDPIGFGFTDSVARFRDARRNHPEAEMLMGLGNLSELTHADTTGINAVLAGVMAELSIDYVLTTEVALHATGAVRELDRARRMMRYAVDNRVLPVNLTDDLLTVKDAVRPEFNDEELAAIHAQVRDRNFRIFVSRGEVVVFNRDIFLRGTDTQALFEAMGIDDPGHAYYIGRELERAVTAARLGKRYVQDNPLRYGYLSEPGKA</sequence>
<evidence type="ECO:0000259" key="1">
    <source>
        <dbReference type="PROSITE" id="PS50972"/>
    </source>
</evidence>
<dbReference type="AlphaFoldDB" id="A0A1J5N0B0"/>
<dbReference type="InterPro" id="IPR011005">
    <property type="entry name" value="Dihydropteroate_synth-like_sf"/>
</dbReference>
<gene>
    <name evidence="2" type="ORF">BerOc1_00894</name>
</gene>
<proteinExistence type="predicted"/>
<dbReference type="GO" id="GO:0042558">
    <property type="term" value="P:pteridine-containing compound metabolic process"/>
    <property type="evidence" value="ECO:0007669"/>
    <property type="project" value="InterPro"/>
</dbReference>
<dbReference type="InterPro" id="IPR025595">
    <property type="entry name" value="PterinBD-DUF4346"/>
</dbReference>
<comment type="caution">
    <text evidence="2">The sequence shown here is derived from an EMBL/GenBank/DDBJ whole genome shotgun (WGS) entry which is preliminary data.</text>
</comment>
<dbReference type="RefSeq" id="WP_071544533.1">
    <property type="nucleotide sequence ID" value="NZ_LKAQ01000002.1"/>
</dbReference>
<protein>
    <recommendedName>
        <fullName evidence="1">Pterin-binding domain-containing protein</fullName>
    </recommendedName>
</protein>